<evidence type="ECO:0000313" key="4">
    <source>
        <dbReference type="Proteomes" id="UP001287286"/>
    </source>
</evidence>
<evidence type="ECO:0000313" key="3">
    <source>
        <dbReference type="EMBL" id="KAK4078032.1"/>
    </source>
</evidence>
<evidence type="ECO:0000256" key="1">
    <source>
        <dbReference type="SAM" id="MobiDB-lite"/>
    </source>
</evidence>
<feature type="compositionally biased region" description="Low complexity" evidence="1">
    <location>
        <begin position="80"/>
        <end position="106"/>
    </location>
</feature>
<feature type="domain" description="GRHL1/CP2 C-terminal" evidence="2">
    <location>
        <begin position="181"/>
        <end position="249"/>
    </location>
</feature>
<reference evidence="3 4" key="1">
    <citation type="journal article" date="2024" name="Microbiol. Resour. Announc.">
        <title>Genome annotations for the ascomycete fungi Trichoderma harzianum, Trichoderma aggressivum, and Purpureocillium lilacinum.</title>
        <authorList>
            <person name="Beijen E.P.W."/>
            <person name="Ohm R.A."/>
        </authorList>
    </citation>
    <scope>NUCLEOTIDE SEQUENCE [LARGE SCALE GENOMIC DNA]</scope>
    <source>
        <strain evidence="3 4">CBS 150709</strain>
    </source>
</reference>
<comment type="caution">
    <text evidence="3">The sequence shown here is derived from an EMBL/GenBank/DDBJ whole genome shotgun (WGS) entry which is preliminary data.</text>
</comment>
<dbReference type="Proteomes" id="UP001287286">
    <property type="component" value="Unassembled WGS sequence"/>
</dbReference>
<accession>A0ABR0BHW2</accession>
<organism evidence="3 4">
    <name type="scientific">Purpureocillium lilacinum</name>
    <name type="common">Paecilomyces lilacinus</name>
    <dbReference type="NCBI Taxonomy" id="33203"/>
    <lineage>
        <taxon>Eukaryota</taxon>
        <taxon>Fungi</taxon>
        <taxon>Dikarya</taxon>
        <taxon>Ascomycota</taxon>
        <taxon>Pezizomycotina</taxon>
        <taxon>Sordariomycetes</taxon>
        <taxon>Hypocreomycetidae</taxon>
        <taxon>Hypocreales</taxon>
        <taxon>Ophiocordycipitaceae</taxon>
        <taxon>Purpureocillium</taxon>
    </lineage>
</organism>
<feature type="region of interest" description="Disordered" evidence="1">
    <location>
        <begin position="45"/>
        <end position="125"/>
    </location>
</feature>
<dbReference type="EMBL" id="JAWRVI010000088">
    <property type="protein sequence ID" value="KAK4078032.1"/>
    <property type="molecule type" value="Genomic_DNA"/>
</dbReference>
<dbReference type="InterPro" id="IPR057520">
    <property type="entry name" value="GRHL1/CP2_C"/>
</dbReference>
<gene>
    <name evidence="3" type="ORF">Purlil1_12096</name>
</gene>
<sequence>MSSASSAGGGGARMTMEEDLHFKLQTLQDMFTSTRPVSVLYLRGDELDDPDLNPVALPGDMSPPNRTDGAKDRPSRQPRSKQSSFTGSMVSPSPSSLSVASQASSLEPGGVWQNMGSATTGEVLRNGPDQLQNIAKTDDNGTLSGWIEVTGVDPSYRPPPERGEKPVACFYIIRQVPMEPAYHKAVYLMKRTLEAFNGRIANKWGLDASKIVRTLHVTQDGLEVEIDDDVVRELKEGQDMRLEVQVMEKQGPSEHKWDMPVDSLAGGYPTKLATAGGIVLRLKF</sequence>
<dbReference type="Pfam" id="PF25416">
    <property type="entry name" value="GRHL1_C"/>
    <property type="match status" value="1"/>
</dbReference>
<name>A0ABR0BHW2_PURLI</name>
<evidence type="ECO:0000259" key="2">
    <source>
        <dbReference type="Pfam" id="PF25416"/>
    </source>
</evidence>
<protein>
    <recommendedName>
        <fullName evidence="2">GRHL1/CP2 C-terminal domain-containing protein</fullName>
    </recommendedName>
</protein>
<keyword evidence="4" id="KW-1185">Reference proteome</keyword>
<proteinExistence type="predicted"/>